<keyword evidence="4 7" id="KW-0472">Membrane</keyword>
<keyword evidence="3 7" id="KW-1133">Transmembrane helix</keyword>
<evidence type="ECO:0000256" key="4">
    <source>
        <dbReference type="ARBA" id="ARBA00023136"/>
    </source>
</evidence>
<name>A0A9P9FS21_9HYPO</name>
<sequence length="339" mass="37765">MFTVNVVITAVLLVISISAYCLRVWIRVIKAKQHKSMEYTLLWALLLQIVSTGLQVRVYSLLQTLEQNPMNVVEIGKMFFVGAILHFGALWSVKISISLLHIELTRMLPRVHFWAICTFWLMVITLPVIYIVLVLGCLPVPKRWAPPTGPGCRPIVKSFDFWVHNAIHLSTDIILCVLPFPALAKVSERRLRIAVYMVYSLGLVSIAVTIARIVLLATDASHSIEKIMLLSQAEITTCIVIGVLPGASSAFTRKYIYGISSSSAQVARRSSAGRTNSKHPHDPPKPNPADFIELHSRVPKATYFRDRDDSGSLAGSTVEIIQTPAKSDRGKTEQLHTMR</sequence>
<gene>
    <name evidence="9" type="ORF">EDB81DRAFT_33686</name>
</gene>
<feature type="transmembrane region" description="Helical" evidence="7">
    <location>
        <begin position="193"/>
        <end position="215"/>
    </location>
</feature>
<dbReference type="GO" id="GO:0016020">
    <property type="term" value="C:membrane"/>
    <property type="evidence" value="ECO:0007669"/>
    <property type="project" value="UniProtKB-SubCell"/>
</dbReference>
<dbReference type="PANTHER" id="PTHR33048:SF47">
    <property type="entry name" value="INTEGRAL MEMBRANE PROTEIN-RELATED"/>
    <property type="match status" value="1"/>
</dbReference>
<dbReference type="Pfam" id="PF20684">
    <property type="entry name" value="Fung_rhodopsin"/>
    <property type="match status" value="1"/>
</dbReference>
<evidence type="ECO:0000256" key="3">
    <source>
        <dbReference type="ARBA" id="ARBA00022989"/>
    </source>
</evidence>
<dbReference type="Proteomes" id="UP000738349">
    <property type="component" value="Unassembled WGS sequence"/>
</dbReference>
<dbReference type="PANTHER" id="PTHR33048">
    <property type="entry name" value="PTH11-LIKE INTEGRAL MEMBRANE PROTEIN (AFU_ORTHOLOGUE AFUA_5G11245)"/>
    <property type="match status" value="1"/>
</dbReference>
<evidence type="ECO:0000259" key="8">
    <source>
        <dbReference type="Pfam" id="PF20684"/>
    </source>
</evidence>
<proteinExistence type="inferred from homology"/>
<feature type="transmembrane region" description="Helical" evidence="7">
    <location>
        <begin position="161"/>
        <end position="181"/>
    </location>
</feature>
<feature type="transmembrane region" description="Helical" evidence="7">
    <location>
        <begin position="113"/>
        <end position="141"/>
    </location>
</feature>
<organism evidence="9 10">
    <name type="scientific">Dactylonectria macrodidyma</name>
    <dbReference type="NCBI Taxonomy" id="307937"/>
    <lineage>
        <taxon>Eukaryota</taxon>
        <taxon>Fungi</taxon>
        <taxon>Dikarya</taxon>
        <taxon>Ascomycota</taxon>
        <taxon>Pezizomycotina</taxon>
        <taxon>Sordariomycetes</taxon>
        <taxon>Hypocreomycetidae</taxon>
        <taxon>Hypocreales</taxon>
        <taxon>Nectriaceae</taxon>
        <taxon>Dactylonectria</taxon>
    </lineage>
</organism>
<evidence type="ECO:0000256" key="2">
    <source>
        <dbReference type="ARBA" id="ARBA00022692"/>
    </source>
</evidence>
<feature type="transmembrane region" description="Helical" evidence="7">
    <location>
        <begin position="6"/>
        <end position="26"/>
    </location>
</feature>
<dbReference type="InterPro" id="IPR052337">
    <property type="entry name" value="SAT4-like"/>
</dbReference>
<comment type="similarity">
    <text evidence="5">Belongs to the SAT4 family.</text>
</comment>
<feature type="transmembrane region" description="Helical" evidence="7">
    <location>
        <begin position="38"/>
        <end position="58"/>
    </location>
</feature>
<feature type="region of interest" description="Disordered" evidence="6">
    <location>
        <begin position="268"/>
        <end position="291"/>
    </location>
</feature>
<dbReference type="EMBL" id="JAGMUV010000001">
    <property type="protein sequence ID" value="KAH7176229.1"/>
    <property type="molecule type" value="Genomic_DNA"/>
</dbReference>
<protein>
    <recommendedName>
        <fullName evidence="8">Rhodopsin domain-containing protein</fullName>
    </recommendedName>
</protein>
<evidence type="ECO:0000256" key="5">
    <source>
        <dbReference type="ARBA" id="ARBA00038359"/>
    </source>
</evidence>
<evidence type="ECO:0000256" key="7">
    <source>
        <dbReference type="SAM" id="Phobius"/>
    </source>
</evidence>
<feature type="transmembrane region" description="Helical" evidence="7">
    <location>
        <begin position="78"/>
        <end position="101"/>
    </location>
</feature>
<feature type="transmembrane region" description="Helical" evidence="7">
    <location>
        <begin position="227"/>
        <end position="247"/>
    </location>
</feature>
<comment type="caution">
    <text evidence="9">The sequence shown here is derived from an EMBL/GenBank/DDBJ whole genome shotgun (WGS) entry which is preliminary data.</text>
</comment>
<feature type="domain" description="Rhodopsin" evidence="8">
    <location>
        <begin position="22"/>
        <end position="250"/>
    </location>
</feature>
<evidence type="ECO:0000256" key="1">
    <source>
        <dbReference type="ARBA" id="ARBA00004141"/>
    </source>
</evidence>
<comment type="subcellular location">
    <subcellularLocation>
        <location evidence="1">Membrane</location>
        <topology evidence="1">Multi-pass membrane protein</topology>
    </subcellularLocation>
</comment>
<keyword evidence="10" id="KW-1185">Reference proteome</keyword>
<dbReference type="AlphaFoldDB" id="A0A9P9FS21"/>
<keyword evidence="2 7" id="KW-0812">Transmembrane</keyword>
<evidence type="ECO:0000313" key="10">
    <source>
        <dbReference type="Proteomes" id="UP000738349"/>
    </source>
</evidence>
<reference evidence="9" key="1">
    <citation type="journal article" date="2021" name="Nat. Commun.">
        <title>Genetic determinants of endophytism in the Arabidopsis root mycobiome.</title>
        <authorList>
            <person name="Mesny F."/>
            <person name="Miyauchi S."/>
            <person name="Thiergart T."/>
            <person name="Pickel B."/>
            <person name="Atanasova L."/>
            <person name="Karlsson M."/>
            <person name="Huettel B."/>
            <person name="Barry K.W."/>
            <person name="Haridas S."/>
            <person name="Chen C."/>
            <person name="Bauer D."/>
            <person name="Andreopoulos W."/>
            <person name="Pangilinan J."/>
            <person name="LaButti K."/>
            <person name="Riley R."/>
            <person name="Lipzen A."/>
            <person name="Clum A."/>
            <person name="Drula E."/>
            <person name="Henrissat B."/>
            <person name="Kohler A."/>
            <person name="Grigoriev I.V."/>
            <person name="Martin F.M."/>
            <person name="Hacquard S."/>
        </authorList>
    </citation>
    <scope>NUCLEOTIDE SEQUENCE</scope>
    <source>
        <strain evidence="9">MPI-CAGE-AT-0147</strain>
    </source>
</reference>
<accession>A0A9P9FS21</accession>
<dbReference type="InterPro" id="IPR049326">
    <property type="entry name" value="Rhodopsin_dom_fungi"/>
</dbReference>
<evidence type="ECO:0000313" key="9">
    <source>
        <dbReference type="EMBL" id="KAH7176229.1"/>
    </source>
</evidence>
<dbReference type="OrthoDB" id="4745288at2759"/>
<evidence type="ECO:0000256" key="6">
    <source>
        <dbReference type="SAM" id="MobiDB-lite"/>
    </source>
</evidence>